<dbReference type="Pfam" id="PF00078">
    <property type="entry name" value="RVT_1"/>
    <property type="match status" value="1"/>
</dbReference>
<evidence type="ECO:0000256" key="7">
    <source>
        <dbReference type="ARBA" id="ARBA00022723"/>
    </source>
</evidence>
<dbReference type="Gene3D" id="3.30.70.2630">
    <property type="match status" value="1"/>
</dbReference>
<dbReference type="RefSeq" id="XP_066079675.1">
    <property type="nucleotide sequence ID" value="XM_066223578.1"/>
</dbReference>
<dbReference type="CDD" id="cd01648">
    <property type="entry name" value="TERT"/>
    <property type="match status" value="1"/>
</dbReference>
<dbReference type="InterPro" id="IPR021891">
    <property type="entry name" value="Telomerase_RBD"/>
</dbReference>
<gene>
    <name evidence="15" type="ORF">L201_007875</name>
</gene>
<dbReference type="PANTHER" id="PTHR12066:SF0">
    <property type="entry name" value="TELOMERASE REVERSE TRANSCRIPTASE"/>
    <property type="match status" value="1"/>
</dbReference>
<dbReference type="SUPFAM" id="SSF56672">
    <property type="entry name" value="DNA/RNA polymerases"/>
    <property type="match status" value="1"/>
</dbReference>
<evidence type="ECO:0000256" key="9">
    <source>
        <dbReference type="ARBA" id="ARBA00022895"/>
    </source>
</evidence>
<dbReference type="InterPro" id="IPR043502">
    <property type="entry name" value="DNA/RNA_pol_sf"/>
</dbReference>
<dbReference type="PROSITE" id="PS50878">
    <property type="entry name" value="RT_POL"/>
    <property type="match status" value="1"/>
</dbReference>
<evidence type="ECO:0000259" key="14">
    <source>
        <dbReference type="PROSITE" id="PS50878"/>
    </source>
</evidence>
<keyword evidence="8 13" id="KW-0460">Magnesium</keyword>
<evidence type="ECO:0000256" key="11">
    <source>
        <dbReference type="ARBA" id="ARBA00023242"/>
    </source>
</evidence>
<evidence type="ECO:0000256" key="8">
    <source>
        <dbReference type="ARBA" id="ARBA00022842"/>
    </source>
</evidence>
<comment type="subcellular location">
    <subcellularLocation>
        <location evidence="13">Nucleus</location>
    </subcellularLocation>
    <subcellularLocation>
        <location evidence="13">Chromosome</location>
        <location evidence="13">Telomere</location>
    </subcellularLocation>
</comment>
<dbReference type="GO" id="GO:0003720">
    <property type="term" value="F:telomerase activity"/>
    <property type="evidence" value="ECO:0007669"/>
    <property type="project" value="InterPro"/>
</dbReference>
<keyword evidence="6 13" id="KW-0548">Nucleotidyltransferase</keyword>
<dbReference type="AlphaFoldDB" id="A0AAX4K751"/>
<comment type="similarity">
    <text evidence="1 13">Belongs to the reverse transcriptase family. Telomerase subfamily.</text>
</comment>
<dbReference type="GeneID" id="91098543"/>
<evidence type="ECO:0000256" key="2">
    <source>
        <dbReference type="ARBA" id="ARBA00012493"/>
    </source>
</evidence>
<dbReference type="Gene3D" id="1.10.357.90">
    <property type="match status" value="1"/>
</dbReference>
<dbReference type="Gene3D" id="1.10.132.70">
    <property type="match status" value="1"/>
</dbReference>
<sequence>MTDFLEEREINNLRHKTLSVYHSRLYTLLTFLNSIRQHNDQEYDKPILKSSDSSTYKNLLENTICTFRSLHDESQLRKKLKNCNVKNGLSQQEIIDLILRDLSKSYEKNVLITGNKFPSIELPINISRPNVDNRHVNSPSSVLRGKEWRLLRARIGDEAFRLILTSTSLFLPIGNNCFIQLSGTPIYDLYDHSKIAEFDDTLIKDGTETSHEVDEGVVSGCRGKKRKRKMSAIDGGMKQKSPVNAKGTADIKIPRQRIYYGRPARTSNGKIMYGLPPTHTLHKLSSMTGHLPDIQYLKFAQTVLPSLFHRSIDDRLRVKGNPERIEGILGMVKELVARYRKIDFKDLLRRSRKSNDISVYTTKLSREESNLPVTQALPSTLGSQTDQKLKNVKVHEQCLPPLLEAVPHGQVCRFLTLVFHNLFSKEIMGGQKNHDVISTHIRRFVRMKQYEPVNLHSLVQGVRSKDFEWLTIHSDIKQRVNVTEAEKRSSLAADLVLWIFEGFLIPLLRNTFYITETSTTRYETVFYIHEEWKKATKPHLEGLKTDLLVELNKNESYFAQQGPLGVSAVRLIPKPTGFRPIVNLGKKIKPQSVLGIPIVGFGGKTGMTANQILTGVHKVLTFEKDRHKSLLGASLFGTNEIFTPVQALKSELLAKHTKLPKLYFVKMDIKAAFDTIKQDKMIEVVSSLLDKYQNHDYCLMLYCLLLPPASKASQGAARRLFKSKAVIDGHLASSFGEHAQGIAEPLRNAVIVDLVRRKQITRESCIDLLRTHIQNNVWQVGKNLYKQKIGIPQGSKVSSLLCSFFYSSLENEYLQFTRQEGSRLLRYIDDFLFITDSESLARRFVDIMASGFPSYGAEVSISKTLLSFECETKGQMGSIADVDGDGETLFPYCGFLLNTKTLDIMGDYPRSLSGPVKQSFALRSDRRRGSAFIGWFSRQLENRNQVAYLDTLHNRMYTVHLNIFINFALTSMKIPYYFKSEDIFNAKRDQSIADSLIASAEYTYLAGRARVIHASRADERRDHYGIRRIDFIFLALSAVMRVLRKKTRFKGIVDILEIQLKNKKHRGLRNKLNKVIQKGWEAVEDAQY</sequence>
<keyword evidence="4 13" id="KW-0158">Chromosome</keyword>
<dbReference type="GO" id="GO:0007004">
    <property type="term" value="P:telomere maintenance via telomerase"/>
    <property type="evidence" value="ECO:0007669"/>
    <property type="project" value="TreeGrafter"/>
</dbReference>
<evidence type="ECO:0000256" key="6">
    <source>
        <dbReference type="ARBA" id="ARBA00022695"/>
    </source>
</evidence>
<name>A0AAX4K751_9TREE</name>
<dbReference type="InterPro" id="IPR000477">
    <property type="entry name" value="RT_dom"/>
</dbReference>
<dbReference type="GO" id="GO:0042162">
    <property type="term" value="F:telomeric DNA binding"/>
    <property type="evidence" value="ECO:0007669"/>
    <property type="project" value="TreeGrafter"/>
</dbReference>
<keyword evidence="5 13" id="KW-0808">Transferase</keyword>
<organism evidence="15 16">
    <name type="scientific">Kwoniella dendrophila CBS 6074</name>
    <dbReference type="NCBI Taxonomy" id="1295534"/>
    <lineage>
        <taxon>Eukaryota</taxon>
        <taxon>Fungi</taxon>
        <taxon>Dikarya</taxon>
        <taxon>Basidiomycota</taxon>
        <taxon>Agaricomycotina</taxon>
        <taxon>Tremellomycetes</taxon>
        <taxon>Tremellales</taxon>
        <taxon>Cryptococcaceae</taxon>
        <taxon>Kwoniella</taxon>
    </lineage>
</organism>
<evidence type="ECO:0000256" key="4">
    <source>
        <dbReference type="ARBA" id="ARBA00022454"/>
    </source>
</evidence>
<dbReference type="PRINTS" id="PR01365">
    <property type="entry name" value="TELOMERASERT"/>
</dbReference>
<evidence type="ECO:0000256" key="3">
    <source>
        <dbReference type="ARBA" id="ARBA00016182"/>
    </source>
</evidence>
<comment type="catalytic activity">
    <reaction evidence="12 13">
        <text>DNA(n) + a 2'-deoxyribonucleoside 5'-triphosphate = DNA(n+1) + diphosphate</text>
        <dbReference type="Rhea" id="RHEA:22508"/>
        <dbReference type="Rhea" id="RHEA-COMP:17339"/>
        <dbReference type="Rhea" id="RHEA-COMP:17340"/>
        <dbReference type="ChEBI" id="CHEBI:33019"/>
        <dbReference type="ChEBI" id="CHEBI:61560"/>
        <dbReference type="ChEBI" id="CHEBI:173112"/>
        <dbReference type="EC" id="2.7.7.49"/>
    </reaction>
</comment>
<evidence type="ECO:0000256" key="1">
    <source>
        <dbReference type="ARBA" id="ARBA00008001"/>
    </source>
</evidence>
<keyword evidence="7 13" id="KW-0479">Metal-binding</keyword>
<protein>
    <recommendedName>
        <fullName evidence="3 13">Telomerase reverse transcriptase</fullName>
        <ecNumber evidence="2 13">2.7.7.49</ecNumber>
    </recommendedName>
    <alternativeName>
        <fullName evidence="13">Telomerase catalytic subunit</fullName>
    </alternativeName>
</protein>
<evidence type="ECO:0000256" key="13">
    <source>
        <dbReference type="RuleBase" id="RU365061"/>
    </source>
</evidence>
<feature type="domain" description="Reverse transcriptase" evidence="14">
    <location>
        <begin position="553"/>
        <end position="897"/>
    </location>
</feature>
<dbReference type="GO" id="GO:0000781">
    <property type="term" value="C:chromosome, telomeric region"/>
    <property type="evidence" value="ECO:0007669"/>
    <property type="project" value="UniProtKB-SubCell"/>
</dbReference>
<comment type="function">
    <text evidence="13">Telomerase is a ribonucleoprotein enzyme essential for the replication of chromosome termini in most eukaryotes. It elongates telomeres. It is a reverse transcriptase that adds simple sequence repeats to chromosome ends by copying a template sequence within the RNA component of the enzyme.</text>
</comment>
<keyword evidence="16" id="KW-1185">Reference proteome</keyword>
<dbReference type="PANTHER" id="PTHR12066">
    <property type="entry name" value="TELOMERASE REVERSE TRANSCRIPTASE"/>
    <property type="match status" value="1"/>
</dbReference>
<keyword evidence="11 13" id="KW-0539">Nucleus</keyword>
<evidence type="ECO:0000313" key="15">
    <source>
        <dbReference type="EMBL" id="WWC92913.1"/>
    </source>
</evidence>
<reference evidence="15 16" key="1">
    <citation type="submission" date="2024-01" db="EMBL/GenBank/DDBJ databases">
        <title>Comparative genomics of Cryptococcus and Kwoniella reveals pathogenesis evolution and contrasting modes of karyotype evolution via chromosome fusion or intercentromeric recombination.</title>
        <authorList>
            <person name="Coelho M.A."/>
            <person name="David-Palma M."/>
            <person name="Shea T."/>
            <person name="Bowers K."/>
            <person name="McGinley-Smith S."/>
            <person name="Mohammad A.W."/>
            <person name="Gnirke A."/>
            <person name="Yurkov A.M."/>
            <person name="Nowrousian M."/>
            <person name="Sun S."/>
            <person name="Cuomo C.A."/>
            <person name="Heitman J."/>
        </authorList>
    </citation>
    <scope>NUCLEOTIDE SEQUENCE [LARGE SCALE GENOMIC DNA]</scope>
    <source>
        <strain evidence="15 16">CBS 6074</strain>
    </source>
</reference>
<dbReference type="Pfam" id="PF12009">
    <property type="entry name" value="Telomerase_RBD"/>
    <property type="match status" value="1"/>
</dbReference>
<evidence type="ECO:0000256" key="10">
    <source>
        <dbReference type="ARBA" id="ARBA00022918"/>
    </source>
</evidence>
<keyword evidence="10 13" id="KW-0695">RNA-directed DNA polymerase</keyword>
<accession>A0AAX4K751</accession>
<dbReference type="GO" id="GO:0070034">
    <property type="term" value="F:telomerase RNA binding"/>
    <property type="evidence" value="ECO:0007669"/>
    <property type="project" value="TreeGrafter"/>
</dbReference>
<dbReference type="Proteomes" id="UP001355207">
    <property type="component" value="Chromosome 11"/>
</dbReference>
<evidence type="ECO:0000313" key="16">
    <source>
        <dbReference type="Proteomes" id="UP001355207"/>
    </source>
</evidence>
<dbReference type="GO" id="GO:0000333">
    <property type="term" value="C:telomerase catalytic core complex"/>
    <property type="evidence" value="ECO:0007669"/>
    <property type="project" value="TreeGrafter"/>
</dbReference>
<keyword evidence="9 13" id="KW-0779">Telomere</keyword>
<dbReference type="InterPro" id="IPR003545">
    <property type="entry name" value="Telomerase_RT"/>
</dbReference>
<dbReference type="EMBL" id="CP144108">
    <property type="protein sequence ID" value="WWC92913.1"/>
    <property type="molecule type" value="Genomic_DNA"/>
</dbReference>
<evidence type="ECO:0000256" key="5">
    <source>
        <dbReference type="ARBA" id="ARBA00022679"/>
    </source>
</evidence>
<dbReference type="EC" id="2.7.7.49" evidence="2 13"/>
<dbReference type="GO" id="GO:0046872">
    <property type="term" value="F:metal ion binding"/>
    <property type="evidence" value="ECO:0007669"/>
    <property type="project" value="UniProtKB-KW"/>
</dbReference>
<proteinExistence type="inferred from homology"/>
<dbReference type="SMART" id="SM00975">
    <property type="entry name" value="Telomerase_RBD"/>
    <property type="match status" value="1"/>
</dbReference>
<evidence type="ECO:0000256" key="12">
    <source>
        <dbReference type="ARBA" id="ARBA00048173"/>
    </source>
</evidence>